<organism evidence="1 2">
    <name type="scientific">Karstenula rhodostoma CBS 690.94</name>
    <dbReference type="NCBI Taxonomy" id="1392251"/>
    <lineage>
        <taxon>Eukaryota</taxon>
        <taxon>Fungi</taxon>
        <taxon>Dikarya</taxon>
        <taxon>Ascomycota</taxon>
        <taxon>Pezizomycotina</taxon>
        <taxon>Dothideomycetes</taxon>
        <taxon>Pleosporomycetidae</taxon>
        <taxon>Pleosporales</taxon>
        <taxon>Massarineae</taxon>
        <taxon>Didymosphaeriaceae</taxon>
        <taxon>Karstenula</taxon>
    </lineage>
</organism>
<dbReference type="AlphaFoldDB" id="A0A9P4PB83"/>
<evidence type="ECO:0000313" key="1">
    <source>
        <dbReference type="EMBL" id="KAF2440652.1"/>
    </source>
</evidence>
<keyword evidence="2" id="KW-1185">Reference proteome</keyword>
<dbReference type="Proteomes" id="UP000799764">
    <property type="component" value="Unassembled WGS sequence"/>
</dbReference>
<reference evidence="1" key="1">
    <citation type="journal article" date="2020" name="Stud. Mycol.">
        <title>101 Dothideomycetes genomes: a test case for predicting lifestyles and emergence of pathogens.</title>
        <authorList>
            <person name="Haridas S."/>
            <person name="Albert R."/>
            <person name="Binder M."/>
            <person name="Bloem J."/>
            <person name="Labutti K."/>
            <person name="Salamov A."/>
            <person name="Andreopoulos B."/>
            <person name="Baker S."/>
            <person name="Barry K."/>
            <person name="Bills G."/>
            <person name="Bluhm B."/>
            <person name="Cannon C."/>
            <person name="Castanera R."/>
            <person name="Culley D."/>
            <person name="Daum C."/>
            <person name="Ezra D."/>
            <person name="Gonzalez J."/>
            <person name="Henrissat B."/>
            <person name="Kuo A."/>
            <person name="Liang C."/>
            <person name="Lipzen A."/>
            <person name="Lutzoni F."/>
            <person name="Magnuson J."/>
            <person name="Mondo S."/>
            <person name="Nolan M."/>
            <person name="Ohm R."/>
            <person name="Pangilinan J."/>
            <person name="Park H.-J."/>
            <person name="Ramirez L."/>
            <person name="Alfaro M."/>
            <person name="Sun H."/>
            <person name="Tritt A."/>
            <person name="Yoshinaga Y."/>
            <person name="Zwiers L.-H."/>
            <person name="Turgeon B."/>
            <person name="Goodwin S."/>
            <person name="Spatafora J."/>
            <person name="Crous P."/>
            <person name="Grigoriev I."/>
        </authorList>
    </citation>
    <scope>NUCLEOTIDE SEQUENCE</scope>
    <source>
        <strain evidence="1">CBS 690.94</strain>
    </source>
</reference>
<gene>
    <name evidence="1" type="ORF">P171DRAFT_500163</name>
</gene>
<protein>
    <submittedName>
        <fullName evidence="1">Uncharacterized protein</fullName>
    </submittedName>
</protein>
<name>A0A9P4PB83_9PLEO</name>
<accession>A0A9P4PB83</accession>
<dbReference type="EMBL" id="MU001507">
    <property type="protein sequence ID" value="KAF2440652.1"/>
    <property type="molecule type" value="Genomic_DNA"/>
</dbReference>
<proteinExistence type="predicted"/>
<evidence type="ECO:0000313" key="2">
    <source>
        <dbReference type="Proteomes" id="UP000799764"/>
    </source>
</evidence>
<comment type="caution">
    <text evidence="1">The sequence shown here is derived from an EMBL/GenBank/DDBJ whole genome shotgun (WGS) entry which is preliminary data.</text>
</comment>
<feature type="non-terminal residue" evidence="1">
    <location>
        <position position="160"/>
    </location>
</feature>
<sequence length="160" mass="17835">MWMEAWRKGQRKHGAGVQMRPWVVRCDRNVQSSRGRALFTDLARTGCVAGCGQAAREQQIDEPSCRAPCCCLRCFSLGCQPPLPFAPRPPCCVCASSYPPLRIRLAAVGQTIHPRPSHYRVIDLPACCDLSRDRPASCLCARQRPRRPLPDAPTTVELQH</sequence>